<keyword evidence="2" id="KW-1185">Reference proteome</keyword>
<reference evidence="2" key="1">
    <citation type="journal article" date="2017" name="Nature">
        <title>The sunflower genome provides insights into oil metabolism, flowering and Asterid evolution.</title>
        <authorList>
            <person name="Badouin H."/>
            <person name="Gouzy J."/>
            <person name="Grassa C.J."/>
            <person name="Murat F."/>
            <person name="Staton S.E."/>
            <person name="Cottret L."/>
            <person name="Lelandais-Briere C."/>
            <person name="Owens G.L."/>
            <person name="Carrere S."/>
            <person name="Mayjonade B."/>
            <person name="Legrand L."/>
            <person name="Gill N."/>
            <person name="Kane N.C."/>
            <person name="Bowers J.E."/>
            <person name="Hubner S."/>
            <person name="Bellec A."/>
            <person name="Berard A."/>
            <person name="Berges H."/>
            <person name="Blanchet N."/>
            <person name="Boniface M.C."/>
            <person name="Brunel D."/>
            <person name="Catrice O."/>
            <person name="Chaidir N."/>
            <person name="Claudel C."/>
            <person name="Donnadieu C."/>
            <person name="Faraut T."/>
            <person name="Fievet G."/>
            <person name="Helmstetter N."/>
            <person name="King M."/>
            <person name="Knapp S.J."/>
            <person name="Lai Z."/>
            <person name="Le Paslier M.C."/>
            <person name="Lippi Y."/>
            <person name="Lorenzon L."/>
            <person name="Mandel J.R."/>
            <person name="Marage G."/>
            <person name="Marchand G."/>
            <person name="Marquand E."/>
            <person name="Bret-Mestries E."/>
            <person name="Morien E."/>
            <person name="Nambeesan S."/>
            <person name="Nguyen T."/>
            <person name="Pegot-Espagnet P."/>
            <person name="Pouilly N."/>
            <person name="Raftis F."/>
            <person name="Sallet E."/>
            <person name="Schiex T."/>
            <person name="Thomas J."/>
            <person name="Vandecasteele C."/>
            <person name="Vares D."/>
            <person name="Vear F."/>
            <person name="Vautrin S."/>
            <person name="Crespi M."/>
            <person name="Mangin B."/>
            <person name="Burke J.M."/>
            <person name="Salse J."/>
            <person name="Munos S."/>
            <person name="Vincourt P."/>
            <person name="Rieseberg L.H."/>
            <person name="Langlade N.B."/>
        </authorList>
    </citation>
    <scope>NUCLEOTIDE SEQUENCE [LARGE SCALE GENOMIC DNA]</scope>
    <source>
        <strain evidence="2">cv. SF193</strain>
    </source>
</reference>
<evidence type="ECO:0000313" key="1">
    <source>
        <dbReference type="EMBL" id="OTF92004.1"/>
    </source>
</evidence>
<name>A0A251S064_HELAN</name>
<organism evidence="1 2">
    <name type="scientific">Helianthus annuus</name>
    <name type="common">Common sunflower</name>
    <dbReference type="NCBI Taxonomy" id="4232"/>
    <lineage>
        <taxon>Eukaryota</taxon>
        <taxon>Viridiplantae</taxon>
        <taxon>Streptophyta</taxon>
        <taxon>Embryophyta</taxon>
        <taxon>Tracheophyta</taxon>
        <taxon>Spermatophyta</taxon>
        <taxon>Magnoliopsida</taxon>
        <taxon>eudicotyledons</taxon>
        <taxon>Gunneridae</taxon>
        <taxon>Pentapetalae</taxon>
        <taxon>asterids</taxon>
        <taxon>campanulids</taxon>
        <taxon>Asterales</taxon>
        <taxon>Asteraceae</taxon>
        <taxon>Asteroideae</taxon>
        <taxon>Heliantheae alliance</taxon>
        <taxon>Heliantheae</taxon>
        <taxon>Helianthus</taxon>
    </lineage>
</organism>
<sequence>MNTQLGKHAQHMVLNYYPACSAIVNCDKERISIPTFYCPSPEAVIRPTSEVVSDDAPAVYRQFTYGEYYEKFNGL</sequence>
<dbReference type="OMA" id="SAIVNCD"/>
<dbReference type="Proteomes" id="UP000215914">
    <property type="component" value="Chromosome 16"/>
</dbReference>
<protein>
    <submittedName>
        <fullName evidence="1">Putative isopenicillin N synthase-like protein</fullName>
    </submittedName>
</protein>
<evidence type="ECO:0000313" key="2">
    <source>
        <dbReference type="Proteomes" id="UP000215914"/>
    </source>
</evidence>
<gene>
    <name evidence="1" type="ORF">HannXRQ_Chr16g0517131</name>
</gene>
<dbReference type="SUPFAM" id="SSF51197">
    <property type="entry name" value="Clavaminate synthase-like"/>
    <property type="match status" value="1"/>
</dbReference>
<dbReference type="Gene3D" id="2.60.120.330">
    <property type="entry name" value="B-lactam Antibiotic, Isopenicillin N Synthase, Chain"/>
    <property type="match status" value="1"/>
</dbReference>
<dbReference type="InterPro" id="IPR027443">
    <property type="entry name" value="IPNS-like_sf"/>
</dbReference>
<dbReference type="InParanoid" id="A0A251S064"/>
<dbReference type="EMBL" id="CM007905">
    <property type="protein sequence ID" value="OTF92004.1"/>
    <property type="molecule type" value="Genomic_DNA"/>
</dbReference>
<proteinExistence type="predicted"/>
<accession>A0A251S064</accession>
<dbReference type="AlphaFoldDB" id="A0A251S064"/>